<sequence>MGHGRPVKKKRNISGLWNQAPHTAELLESISEVAEQVDQSVEDVDSGYANDRNHLDVKDNASSEKEDDMNSDFESDDEWKGLMSEVLGKKLAALSCEINGDQKDLDWIPYKLRPKKDNDGSVSRHVSIGPSIPESESTERGAAEDDSGNDSEQEDDDMEPTPEKLWPEEMEAWQEELEEDVTVHSTDIKTSDH</sequence>
<dbReference type="OrthoDB" id="2992477at2759"/>
<dbReference type="AlphaFoldDB" id="B0DEE9"/>
<name>B0DEE9_LACBS</name>
<dbReference type="KEGG" id="lbc:LACBIDRAFT_328287"/>
<feature type="region of interest" description="Disordered" evidence="1">
    <location>
        <begin position="37"/>
        <end position="77"/>
    </location>
</feature>
<reference evidence="2 3" key="1">
    <citation type="journal article" date="2008" name="Nature">
        <title>The genome of Laccaria bicolor provides insights into mycorrhizal symbiosis.</title>
        <authorList>
            <person name="Martin F."/>
            <person name="Aerts A."/>
            <person name="Ahren D."/>
            <person name="Brun A."/>
            <person name="Danchin E.G.J."/>
            <person name="Duchaussoy F."/>
            <person name="Gibon J."/>
            <person name="Kohler A."/>
            <person name="Lindquist E."/>
            <person name="Pereda V."/>
            <person name="Salamov A."/>
            <person name="Shapiro H.J."/>
            <person name="Wuyts J."/>
            <person name="Blaudez D."/>
            <person name="Buee M."/>
            <person name="Brokstein P."/>
            <person name="Canbaeck B."/>
            <person name="Cohen D."/>
            <person name="Courty P.E."/>
            <person name="Coutinho P.M."/>
            <person name="Delaruelle C."/>
            <person name="Detter J.C."/>
            <person name="Deveau A."/>
            <person name="DiFazio S."/>
            <person name="Duplessis S."/>
            <person name="Fraissinet-Tachet L."/>
            <person name="Lucic E."/>
            <person name="Frey-Klett P."/>
            <person name="Fourrey C."/>
            <person name="Feussner I."/>
            <person name="Gay G."/>
            <person name="Grimwood J."/>
            <person name="Hoegger P.J."/>
            <person name="Jain P."/>
            <person name="Kilaru S."/>
            <person name="Labbe J."/>
            <person name="Lin Y.C."/>
            <person name="Legue V."/>
            <person name="Le Tacon F."/>
            <person name="Marmeisse R."/>
            <person name="Melayah D."/>
            <person name="Montanini B."/>
            <person name="Muratet M."/>
            <person name="Nehls U."/>
            <person name="Niculita-Hirzel H."/>
            <person name="Oudot-Le Secq M.P."/>
            <person name="Peter M."/>
            <person name="Quesneville H."/>
            <person name="Rajashekar B."/>
            <person name="Reich M."/>
            <person name="Rouhier N."/>
            <person name="Schmutz J."/>
            <person name="Yin T."/>
            <person name="Chalot M."/>
            <person name="Henrissat B."/>
            <person name="Kuees U."/>
            <person name="Lucas S."/>
            <person name="Van de Peer Y."/>
            <person name="Podila G.K."/>
            <person name="Polle A."/>
            <person name="Pukkila P.J."/>
            <person name="Richardson P.M."/>
            <person name="Rouze P."/>
            <person name="Sanders I.R."/>
            <person name="Stajich J.E."/>
            <person name="Tunlid A."/>
            <person name="Tuskan G."/>
            <person name="Grigoriev I.V."/>
        </authorList>
    </citation>
    <scope>NUCLEOTIDE SEQUENCE [LARGE SCALE GENOMIC DNA]</scope>
    <source>
        <strain evidence="3">S238N-H82 / ATCC MYA-4686</strain>
    </source>
</reference>
<organism evidence="3">
    <name type="scientific">Laccaria bicolor (strain S238N-H82 / ATCC MYA-4686)</name>
    <name type="common">Bicoloured deceiver</name>
    <name type="synonym">Laccaria laccata var. bicolor</name>
    <dbReference type="NCBI Taxonomy" id="486041"/>
    <lineage>
        <taxon>Eukaryota</taxon>
        <taxon>Fungi</taxon>
        <taxon>Dikarya</taxon>
        <taxon>Basidiomycota</taxon>
        <taxon>Agaricomycotina</taxon>
        <taxon>Agaricomycetes</taxon>
        <taxon>Agaricomycetidae</taxon>
        <taxon>Agaricales</taxon>
        <taxon>Agaricineae</taxon>
        <taxon>Hydnangiaceae</taxon>
        <taxon>Laccaria</taxon>
    </lineage>
</organism>
<evidence type="ECO:0000313" key="3">
    <source>
        <dbReference type="Proteomes" id="UP000001194"/>
    </source>
</evidence>
<proteinExistence type="predicted"/>
<evidence type="ECO:0000313" key="2">
    <source>
        <dbReference type="EMBL" id="EDR06921.1"/>
    </source>
</evidence>
<dbReference type="HOGENOM" id="CLU_1408996_0_0_1"/>
<keyword evidence="3" id="KW-1185">Reference proteome</keyword>
<feature type="compositionally biased region" description="Acidic residues" evidence="1">
    <location>
        <begin position="65"/>
        <end position="77"/>
    </location>
</feature>
<feature type="compositionally biased region" description="Basic and acidic residues" evidence="1">
    <location>
        <begin position="51"/>
        <end position="64"/>
    </location>
</feature>
<gene>
    <name evidence="2" type="ORF">LACBIDRAFT_328287</name>
</gene>
<feature type="compositionally biased region" description="Acidic residues" evidence="1">
    <location>
        <begin position="168"/>
        <end position="180"/>
    </location>
</feature>
<feature type="compositionally biased region" description="Acidic residues" evidence="1">
    <location>
        <begin position="144"/>
        <end position="160"/>
    </location>
</feature>
<dbReference type="EMBL" id="DS547106">
    <property type="protein sequence ID" value="EDR06921.1"/>
    <property type="molecule type" value="Genomic_DNA"/>
</dbReference>
<feature type="region of interest" description="Disordered" evidence="1">
    <location>
        <begin position="106"/>
        <end position="193"/>
    </location>
</feature>
<protein>
    <submittedName>
        <fullName evidence="2">Predicted protein</fullName>
    </submittedName>
</protein>
<dbReference type="Proteomes" id="UP000001194">
    <property type="component" value="Unassembled WGS sequence"/>
</dbReference>
<dbReference type="InParanoid" id="B0DEE9"/>
<accession>B0DEE9</accession>
<dbReference type="GeneID" id="6078009"/>
<dbReference type="RefSeq" id="XP_001882294.1">
    <property type="nucleotide sequence ID" value="XM_001882259.1"/>
</dbReference>
<evidence type="ECO:0000256" key="1">
    <source>
        <dbReference type="SAM" id="MobiDB-lite"/>
    </source>
</evidence>